<protein>
    <submittedName>
        <fullName evidence="1">Uncharacterized protein</fullName>
    </submittedName>
</protein>
<organism evidence="1 2">
    <name type="scientific">Solanum verrucosum</name>
    <dbReference type="NCBI Taxonomy" id="315347"/>
    <lineage>
        <taxon>Eukaryota</taxon>
        <taxon>Viridiplantae</taxon>
        <taxon>Streptophyta</taxon>
        <taxon>Embryophyta</taxon>
        <taxon>Tracheophyta</taxon>
        <taxon>Spermatophyta</taxon>
        <taxon>Magnoliopsida</taxon>
        <taxon>eudicotyledons</taxon>
        <taxon>Gunneridae</taxon>
        <taxon>Pentapetalae</taxon>
        <taxon>asterids</taxon>
        <taxon>lamiids</taxon>
        <taxon>Solanales</taxon>
        <taxon>Solanaceae</taxon>
        <taxon>Solanoideae</taxon>
        <taxon>Solaneae</taxon>
        <taxon>Solanum</taxon>
    </lineage>
</organism>
<reference evidence="1" key="1">
    <citation type="submission" date="2023-08" db="EMBL/GenBank/DDBJ databases">
        <title>A de novo genome assembly of Solanum verrucosum Schlechtendal, a Mexican diploid species geographically isolated from the other diploid A-genome species in potato relatives.</title>
        <authorList>
            <person name="Hosaka K."/>
        </authorList>
    </citation>
    <scope>NUCLEOTIDE SEQUENCE</scope>
    <source>
        <tissue evidence="1">Young leaves</tissue>
    </source>
</reference>
<dbReference type="EMBL" id="CP133620">
    <property type="protein sequence ID" value="WMV44791.1"/>
    <property type="molecule type" value="Genomic_DNA"/>
</dbReference>
<name>A0AAF0ZMM6_SOLVR</name>
<accession>A0AAF0ZMM6</accession>
<keyword evidence="2" id="KW-1185">Reference proteome</keyword>
<evidence type="ECO:0000313" key="2">
    <source>
        <dbReference type="Proteomes" id="UP001234989"/>
    </source>
</evidence>
<dbReference type="AlphaFoldDB" id="A0AAF0ZMM6"/>
<gene>
    <name evidence="1" type="ORF">MTR67_038176</name>
</gene>
<sequence>MVLLPKHIGPATRIPFSIPNPCEYRKVLLCPLNIKRPQFVAILTILPIYNSAPESNIIYLNDDNKLFQQHSTQFYLVEVNDTLLLVVRFGRRRSNASRAVEIVKCEVYELDVVKGNMKEIIRLLTIPKNKRNNPFKM</sequence>
<dbReference type="Proteomes" id="UP001234989">
    <property type="component" value="Chromosome 9"/>
</dbReference>
<evidence type="ECO:0000313" key="1">
    <source>
        <dbReference type="EMBL" id="WMV44791.1"/>
    </source>
</evidence>
<proteinExistence type="predicted"/>